<dbReference type="GO" id="GO:0042761">
    <property type="term" value="P:very long-chain fatty acid biosynthetic process"/>
    <property type="evidence" value="ECO:0007669"/>
    <property type="project" value="TreeGrafter"/>
</dbReference>
<evidence type="ECO:0000256" key="5">
    <source>
        <dbReference type="ARBA" id="ARBA00022516"/>
    </source>
</evidence>
<evidence type="ECO:0000256" key="13">
    <source>
        <dbReference type="RuleBase" id="RU363109"/>
    </source>
</evidence>
<evidence type="ECO:0000256" key="11">
    <source>
        <dbReference type="ARBA" id="ARBA00023160"/>
    </source>
</evidence>
<evidence type="ECO:0000256" key="2">
    <source>
        <dbReference type="ARBA" id="ARBA00005194"/>
    </source>
</evidence>
<dbReference type="PANTHER" id="PTHR11035">
    <property type="entry name" value="VERY-LONG-CHAIN (3R)-3-HYDROXYACYL-COA DEHYDRATASE"/>
    <property type="match status" value="1"/>
</dbReference>
<proteinExistence type="inferred from homology"/>
<dbReference type="AlphaFoldDB" id="A0A9R0RAD4"/>
<evidence type="ECO:0000256" key="10">
    <source>
        <dbReference type="ARBA" id="ARBA00023136"/>
    </source>
</evidence>
<keyword evidence="15" id="KW-1185">Reference proteome</keyword>
<dbReference type="Pfam" id="PF04387">
    <property type="entry name" value="PTPLA"/>
    <property type="match status" value="1"/>
</dbReference>
<evidence type="ECO:0000256" key="12">
    <source>
        <dbReference type="ARBA" id="ARBA00023239"/>
    </source>
</evidence>
<dbReference type="GO" id="GO:0030148">
    <property type="term" value="P:sphingolipid biosynthetic process"/>
    <property type="evidence" value="ECO:0007669"/>
    <property type="project" value="TreeGrafter"/>
</dbReference>
<accession>A0A9R0RAD4</accession>
<comment type="caution">
    <text evidence="13">Lacks conserved residue(s) required for the propagation of feature annotation.</text>
</comment>
<keyword evidence="10 13" id="KW-0472">Membrane</keyword>
<keyword evidence="5 13" id="KW-0444">Lipid biosynthesis</keyword>
<dbReference type="GO" id="GO:0005789">
    <property type="term" value="C:endoplasmic reticulum membrane"/>
    <property type="evidence" value="ECO:0007669"/>
    <property type="project" value="UniProtKB-SubCell"/>
</dbReference>
<evidence type="ECO:0000256" key="9">
    <source>
        <dbReference type="ARBA" id="ARBA00023098"/>
    </source>
</evidence>
<evidence type="ECO:0000256" key="7">
    <source>
        <dbReference type="ARBA" id="ARBA00022832"/>
    </source>
</evidence>
<dbReference type="OMA" id="AAFMEPF"/>
<evidence type="ECO:0000256" key="1">
    <source>
        <dbReference type="ARBA" id="ARBA00004141"/>
    </source>
</evidence>
<sequence length="298" mass="34361">MATAASGTALRRLYLSAYNWVVFFGWAQVMCYAASALLESGHEAVYAAVERPLQFAQTAAFMEPFTLYILNIGQSGQVQWYMATALVCLVHGNCPSVLFSDMTTAVKQIWKRVRTMATARRMVTVTRCVRNHERPHWSPSSKRDFRFVRSPISTTLPQITGRLYITWGILWSFHEAQSHILLTSLIISWSITEVIRYFFFGMKETFGVAPYWLLWLRYSTFLVFYPTGIVSEVGLILVAMPFMKTSRKYFMMPNKWNFSFNYHYELALVTALIIPGFPYLFRYMVAKRKKVLSAAKTA</sequence>
<comment type="function">
    <text evidence="13">Catalyzes the third of the four reactions of the long-chain fatty acids elongation cycle. This endoplasmic reticulum-bound enzymatic process, allows the addition of two carbons to the chain of long- and very long-chain fatty acids/VLCFAs per cycle. This enzyme catalyzes the dehydration of the 3-hydroxyacyl-CoA intermediate into trans-2,3-enoyl-CoA, within each cycle of fatty acid elongation. Thereby, it participates to the production of VLCFAs of different chain lengths that are involved in multiple biological processes as precursors of membrane lipids and lipid mediators.</text>
</comment>
<name>A0A9R0RAD4_TRITD</name>
<comment type="pathway">
    <text evidence="2 13">Lipid metabolism; fatty acid biosynthesis.</text>
</comment>
<organism evidence="14 15">
    <name type="scientific">Triticum turgidum subsp. durum</name>
    <name type="common">Durum wheat</name>
    <name type="synonym">Triticum durum</name>
    <dbReference type="NCBI Taxonomy" id="4567"/>
    <lineage>
        <taxon>Eukaryota</taxon>
        <taxon>Viridiplantae</taxon>
        <taxon>Streptophyta</taxon>
        <taxon>Embryophyta</taxon>
        <taxon>Tracheophyta</taxon>
        <taxon>Spermatophyta</taxon>
        <taxon>Magnoliopsida</taxon>
        <taxon>Liliopsida</taxon>
        <taxon>Poales</taxon>
        <taxon>Poaceae</taxon>
        <taxon>BOP clade</taxon>
        <taxon>Pooideae</taxon>
        <taxon>Triticodae</taxon>
        <taxon>Triticeae</taxon>
        <taxon>Triticinae</taxon>
        <taxon>Triticum</taxon>
    </lineage>
</organism>
<feature type="transmembrane region" description="Helical" evidence="13">
    <location>
        <begin position="179"/>
        <end position="199"/>
    </location>
</feature>
<dbReference type="GO" id="GO:0102158">
    <property type="term" value="F:very-long-chain (3R)-3-hydroxyacyl-CoA dehydratase activity"/>
    <property type="evidence" value="ECO:0007669"/>
    <property type="project" value="UniProtKB-EC"/>
</dbReference>
<comment type="subcellular location">
    <subcellularLocation>
        <location evidence="13">Endoplasmic reticulum membrane</location>
        <topology evidence="13">Multi-pass membrane protein</topology>
    </subcellularLocation>
    <subcellularLocation>
        <location evidence="1">Membrane</location>
        <topology evidence="1">Multi-pass membrane protein</topology>
    </subcellularLocation>
</comment>
<keyword evidence="7 13" id="KW-0276">Fatty acid metabolism</keyword>
<evidence type="ECO:0000256" key="4">
    <source>
        <dbReference type="ARBA" id="ARBA00013122"/>
    </source>
</evidence>
<comment type="catalytic activity">
    <reaction evidence="13">
        <text>a very-long-chain (3R)-3-hydroxyacyl-CoA = a very-long-chain (2E)-enoyl-CoA + H2O</text>
        <dbReference type="Rhea" id="RHEA:45812"/>
        <dbReference type="ChEBI" id="CHEBI:15377"/>
        <dbReference type="ChEBI" id="CHEBI:83728"/>
        <dbReference type="ChEBI" id="CHEBI:85440"/>
        <dbReference type="EC" id="4.2.1.134"/>
    </reaction>
</comment>
<dbReference type="GO" id="GO:0030497">
    <property type="term" value="P:fatty acid elongation"/>
    <property type="evidence" value="ECO:0007669"/>
    <property type="project" value="TreeGrafter"/>
</dbReference>
<keyword evidence="6 13" id="KW-0812">Transmembrane</keyword>
<evidence type="ECO:0000256" key="3">
    <source>
        <dbReference type="ARBA" id="ARBA00007811"/>
    </source>
</evidence>
<evidence type="ECO:0000256" key="8">
    <source>
        <dbReference type="ARBA" id="ARBA00022989"/>
    </source>
</evidence>
<keyword evidence="12 13" id="KW-0456">Lyase</keyword>
<comment type="similarity">
    <text evidence="3 13">Belongs to the very long-chain fatty acids dehydratase HACD family.</text>
</comment>
<evidence type="ECO:0000313" key="15">
    <source>
        <dbReference type="Proteomes" id="UP000324705"/>
    </source>
</evidence>
<dbReference type="EC" id="4.2.1.134" evidence="4 13"/>
<dbReference type="EMBL" id="LT934115">
    <property type="protein sequence ID" value="VAH56877.1"/>
    <property type="molecule type" value="Genomic_DNA"/>
</dbReference>
<dbReference type="PANTHER" id="PTHR11035:SF38">
    <property type="entry name" value="VERY-LONG-CHAIN (3R)-3-HYDROXYACYL-COA DEHYDRATASE"/>
    <property type="match status" value="1"/>
</dbReference>
<gene>
    <name evidence="14" type="ORF">TRITD_3Av1G021010</name>
</gene>
<keyword evidence="11 13" id="KW-0275">Fatty acid biosynthesis</keyword>
<protein>
    <recommendedName>
        <fullName evidence="4 13">Very-long-chain (3R)-3-hydroxyacyl-CoA dehydratase</fullName>
        <ecNumber evidence="4 13">4.2.1.134</ecNumber>
    </recommendedName>
</protein>
<keyword evidence="9 13" id="KW-0443">Lipid metabolism</keyword>
<evidence type="ECO:0000256" key="6">
    <source>
        <dbReference type="ARBA" id="ARBA00022692"/>
    </source>
</evidence>
<dbReference type="InterPro" id="IPR007482">
    <property type="entry name" value="Tyr_Pase-like_PTPLA"/>
</dbReference>
<keyword evidence="13" id="KW-0256">Endoplasmic reticulum</keyword>
<feature type="transmembrane region" description="Helical" evidence="13">
    <location>
        <begin position="220"/>
        <end position="242"/>
    </location>
</feature>
<dbReference type="Gramene" id="TRITD3Av1G021010.2">
    <property type="protein sequence ID" value="TRITD3Av1G021010.2"/>
    <property type="gene ID" value="TRITD3Av1G021010"/>
</dbReference>
<dbReference type="Proteomes" id="UP000324705">
    <property type="component" value="Chromosome 3A"/>
</dbReference>
<reference evidence="14 15" key="1">
    <citation type="submission" date="2017-09" db="EMBL/GenBank/DDBJ databases">
        <authorList>
            <consortium name="International Durum Wheat Genome Sequencing Consortium (IDWGSC)"/>
            <person name="Milanesi L."/>
        </authorList>
    </citation>
    <scope>NUCLEOTIDE SEQUENCE [LARGE SCALE GENOMIC DNA]</scope>
    <source>
        <strain evidence="15">cv. Svevo</strain>
    </source>
</reference>
<evidence type="ECO:0000313" key="14">
    <source>
        <dbReference type="EMBL" id="VAH56877.1"/>
    </source>
</evidence>
<feature type="transmembrane region" description="Helical" evidence="13">
    <location>
        <begin position="262"/>
        <end position="281"/>
    </location>
</feature>
<keyword evidence="8 13" id="KW-1133">Transmembrane helix</keyword>